<dbReference type="InterPro" id="IPR001223">
    <property type="entry name" value="Glyco_hydro18_cat"/>
</dbReference>
<dbReference type="GeneID" id="20666236"/>
<comment type="catalytic activity">
    <reaction evidence="1">
        <text>Random endo-hydrolysis of N-acetyl-beta-D-glucosaminide (1-&gt;4)-beta-linkages in chitin and chitodextrins.</text>
        <dbReference type="EC" id="3.2.1.14"/>
    </reaction>
</comment>
<feature type="signal peptide" evidence="10">
    <location>
        <begin position="1"/>
        <end position="20"/>
    </location>
</feature>
<keyword evidence="13" id="KW-1185">Reference proteome</keyword>
<dbReference type="InterPro" id="IPR003610">
    <property type="entry name" value="CBM5/12"/>
</dbReference>
<dbReference type="GO" id="GO:0000272">
    <property type="term" value="P:polysaccharide catabolic process"/>
    <property type="evidence" value="ECO:0007669"/>
    <property type="project" value="UniProtKB-KW"/>
</dbReference>
<protein>
    <recommendedName>
        <fullName evidence="2">chitinase</fullName>
        <ecNumber evidence="2">3.2.1.14</ecNumber>
    </recommendedName>
</protein>
<evidence type="ECO:0000256" key="1">
    <source>
        <dbReference type="ARBA" id="ARBA00000822"/>
    </source>
</evidence>
<dbReference type="STRING" id="747525.W4KDV7"/>
<evidence type="ECO:0000256" key="6">
    <source>
        <dbReference type="ARBA" id="ARBA00023277"/>
    </source>
</evidence>
<dbReference type="InterPro" id="IPR050542">
    <property type="entry name" value="Glycosyl_Hydrlase18_Chitinase"/>
</dbReference>
<dbReference type="SUPFAM" id="SSF51055">
    <property type="entry name" value="Carbohydrate binding domain"/>
    <property type="match status" value="1"/>
</dbReference>
<dbReference type="eggNOG" id="KOG4701">
    <property type="taxonomic scope" value="Eukaryota"/>
</dbReference>
<dbReference type="RefSeq" id="XP_009545521.1">
    <property type="nucleotide sequence ID" value="XM_009547226.1"/>
</dbReference>
<keyword evidence="4 12" id="KW-0378">Hydrolase</keyword>
<evidence type="ECO:0000256" key="8">
    <source>
        <dbReference type="ARBA" id="ARBA00023326"/>
    </source>
</evidence>
<keyword evidence="8" id="KW-0624">Polysaccharide degradation</keyword>
<dbReference type="PANTHER" id="PTHR45708:SF49">
    <property type="entry name" value="ENDOCHITINASE"/>
    <property type="match status" value="1"/>
</dbReference>
<dbReference type="SUPFAM" id="SSF51445">
    <property type="entry name" value="(Trans)glycosidases"/>
    <property type="match status" value="1"/>
</dbReference>
<feature type="region of interest" description="Disordered" evidence="9">
    <location>
        <begin position="327"/>
        <end position="372"/>
    </location>
</feature>
<keyword evidence="5" id="KW-0146">Chitin degradation</keyword>
<evidence type="ECO:0000259" key="11">
    <source>
        <dbReference type="PROSITE" id="PS51910"/>
    </source>
</evidence>
<dbReference type="InterPro" id="IPR036573">
    <property type="entry name" value="CBM_sf_5/12"/>
</dbReference>
<dbReference type="Gene3D" id="2.10.10.20">
    <property type="entry name" value="Carbohydrate-binding module superfamily 5/12"/>
    <property type="match status" value="1"/>
</dbReference>
<evidence type="ECO:0000313" key="12">
    <source>
        <dbReference type="EMBL" id="ETW83246.1"/>
    </source>
</evidence>
<dbReference type="SMART" id="SM00495">
    <property type="entry name" value="ChtBD3"/>
    <property type="match status" value="1"/>
</dbReference>
<dbReference type="HOGENOM" id="CLU_007818_1_2_1"/>
<dbReference type="Proteomes" id="UP000030671">
    <property type="component" value="Unassembled WGS sequence"/>
</dbReference>
<dbReference type="AlphaFoldDB" id="W4KDV7"/>
<dbReference type="PROSITE" id="PS51910">
    <property type="entry name" value="GH18_2"/>
    <property type="match status" value="1"/>
</dbReference>
<evidence type="ECO:0000256" key="5">
    <source>
        <dbReference type="ARBA" id="ARBA00023024"/>
    </source>
</evidence>
<accession>W4KDV7</accession>
<dbReference type="InterPro" id="IPR045321">
    <property type="entry name" value="Cts1-like"/>
</dbReference>
<evidence type="ECO:0000256" key="10">
    <source>
        <dbReference type="SAM" id="SignalP"/>
    </source>
</evidence>
<keyword evidence="3" id="KW-0147">Chitin-binding</keyword>
<keyword evidence="10" id="KW-0732">Signal</keyword>
<name>W4KDV7_HETIT</name>
<reference evidence="12 13" key="1">
    <citation type="journal article" date="2012" name="New Phytol.">
        <title>Insight into trade-off between wood decay and parasitism from the genome of a fungal forest pathogen.</title>
        <authorList>
            <person name="Olson A."/>
            <person name="Aerts A."/>
            <person name="Asiegbu F."/>
            <person name="Belbahri L."/>
            <person name="Bouzid O."/>
            <person name="Broberg A."/>
            <person name="Canback B."/>
            <person name="Coutinho P.M."/>
            <person name="Cullen D."/>
            <person name="Dalman K."/>
            <person name="Deflorio G."/>
            <person name="van Diepen L.T."/>
            <person name="Dunand C."/>
            <person name="Duplessis S."/>
            <person name="Durling M."/>
            <person name="Gonthier P."/>
            <person name="Grimwood J."/>
            <person name="Fossdal C.G."/>
            <person name="Hansson D."/>
            <person name="Henrissat B."/>
            <person name="Hietala A."/>
            <person name="Himmelstrand K."/>
            <person name="Hoffmeister D."/>
            <person name="Hogberg N."/>
            <person name="James T.Y."/>
            <person name="Karlsson M."/>
            <person name="Kohler A."/>
            <person name="Kues U."/>
            <person name="Lee Y.H."/>
            <person name="Lin Y.C."/>
            <person name="Lind M."/>
            <person name="Lindquist E."/>
            <person name="Lombard V."/>
            <person name="Lucas S."/>
            <person name="Lunden K."/>
            <person name="Morin E."/>
            <person name="Murat C."/>
            <person name="Park J."/>
            <person name="Raffaello T."/>
            <person name="Rouze P."/>
            <person name="Salamov A."/>
            <person name="Schmutz J."/>
            <person name="Solheim H."/>
            <person name="Stahlberg J."/>
            <person name="Velez H."/>
            <person name="de Vries R.P."/>
            <person name="Wiebenga A."/>
            <person name="Woodward S."/>
            <person name="Yakovlev I."/>
            <person name="Garbelotto M."/>
            <person name="Martin F."/>
            <person name="Grigoriev I.V."/>
            <person name="Stenlid J."/>
        </authorList>
    </citation>
    <scope>NUCLEOTIDE SEQUENCE [LARGE SCALE GENOMIC DNA]</scope>
    <source>
        <strain evidence="12 13">TC 32-1</strain>
    </source>
</reference>
<evidence type="ECO:0000256" key="3">
    <source>
        <dbReference type="ARBA" id="ARBA00022669"/>
    </source>
</evidence>
<dbReference type="GO" id="GO:0008061">
    <property type="term" value="F:chitin binding"/>
    <property type="evidence" value="ECO:0007669"/>
    <property type="project" value="UniProtKB-KW"/>
</dbReference>
<dbReference type="GO" id="GO:0030246">
    <property type="term" value="F:carbohydrate binding"/>
    <property type="evidence" value="ECO:0007669"/>
    <property type="project" value="InterPro"/>
</dbReference>
<evidence type="ECO:0000313" key="13">
    <source>
        <dbReference type="Proteomes" id="UP000030671"/>
    </source>
</evidence>
<keyword evidence="6" id="KW-0119">Carbohydrate metabolism</keyword>
<dbReference type="PROSITE" id="PS01095">
    <property type="entry name" value="GH18_1"/>
    <property type="match status" value="1"/>
</dbReference>
<dbReference type="Gene3D" id="3.20.20.80">
    <property type="entry name" value="Glycosidases"/>
    <property type="match status" value="1"/>
</dbReference>
<dbReference type="OrthoDB" id="6020543at2759"/>
<proteinExistence type="predicted"/>
<dbReference type="CDD" id="cd12215">
    <property type="entry name" value="ChiC_BD"/>
    <property type="match status" value="1"/>
</dbReference>
<dbReference type="GO" id="GO:0006032">
    <property type="term" value="P:chitin catabolic process"/>
    <property type="evidence" value="ECO:0007669"/>
    <property type="project" value="UniProtKB-KW"/>
</dbReference>
<dbReference type="InterPro" id="IPR017853">
    <property type="entry name" value="GH"/>
</dbReference>
<feature type="domain" description="GH18" evidence="11">
    <location>
        <begin position="27"/>
        <end position="329"/>
    </location>
</feature>
<keyword evidence="7" id="KW-0326">Glycosidase</keyword>
<evidence type="ECO:0000256" key="2">
    <source>
        <dbReference type="ARBA" id="ARBA00012729"/>
    </source>
</evidence>
<organism evidence="12 13">
    <name type="scientific">Heterobasidion irregulare (strain TC 32-1)</name>
    <dbReference type="NCBI Taxonomy" id="747525"/>
    <lineage>
        <taxon>Eukaryota</taxon>
        <taxon>Fungi</taxon>
        <taxon>Dikarya</taxon>
        <taxon>Basidiomycota</taxon>
        <taxon>Agaricomycotina</taxon>
        <taxon>Agaricomycetes</taxon>
        <taxon>Russulales</taxon>
        <taxon>Bondarzewiaceae</taxon>
        <taxon>Heterobasidion</taxon>
        <taxon>Heterobasidion annosum species complex</taxon>
    </lineage>
</organism>
<dbReference type="GO" id="GO:0008843">
    <property type="term" value="F:endochitinase activity"/>
    <property type="evidence" value="ECO:0007669"/>
    <property type="project" value="UniProtKB-EC"/>
</dbReference>
<dbReference type="EC" id="3.2.1.14" evidence="2"/>
<dbReference type="PANTHER" id="PTHR45708">
    <property type="entry name" value="ENDOCHITINASE"/>
    <property type="match status" value="1"/>
</dbReference>
<evidence type="ECO:0000256" key="7">
    <source>
        <dbReference type="ARBA" id="ARBA00023295"/>
    </source>
</evidence>
<dbReference type="GO" id="GO:0005576">
    <property type="term" value="C:extracellular region"/>
    <property type="evidence" value="ECO:0007669"/>
    <property type="project" value="InterPro"/>
</dbReference>
<evidence type="ECO:0000256" key="9">
    <source>
        <dbReference type="SAM" id="MobiDB-lite"/>
    </source>
</evidence>
<gene>
    <name evidence="12" type="ORF">HETIRDRAFT_107336</name>
</gene>
<dbReference type="CDD" id="cd02877">
    <property type="entry name" value="GH18_hevamine_XipI_class_III"/>
    <property type="match status" value="1"/>
</dbReference>
<evidence type="ECO:0000256" key="4">
    <source>
        <dbReference type="ARBA" id="ARBA00022801"/>
    </source>
</evidence>
<dbReference type="KEGG" id="hir:HETIRDRAFT_107336"/>
<dbReference type="InterPro" id="IPR001579">
    <property type="entry name" value="Glyco_hydro_18_chit_AS"/>
</dbReference>
<dbReference type="InParanoid" id="W4KDV7"/>
<dbReference type="EMBL" id="KI925457">
    <property type="protein sequence ID" value="ETW83246.1"/>
    <property type="molecule type" value="Genomic_DNA"/>
</dbReference>
<feature type="chain" id="PRO_5004845389" description="chitinase" evidence="10">
    <location>
        <begin position="21"/>
        <end position="456"/>
    </location>
</feature>
<feature type="compositionally biased region" description="Low complexity" evidence="9">
    <location>
        <begin position="334"/>
        <end position="372"/>
    </location>
</feature>
<sequence>MFVRLTSFLVLLTSASLSFGFDNSRNDNVAVYWGQNSYGATHTSDTANWQQKLAFYCQDDSIDAFPIAFLNVAFSTGNLPSIDLANICNVNDDPVFAGTNLPNCSFLASDITTCQSKGKIVTISIGGATGAVSFTSQSQAQGFADTIWNTFLGGSSSTRPFGSAVLDGVDLDLEGGSSSFWPDFITQIRSHASGASKQYYVTGAPQCPFPDAYMGSIINAVGFDAVYVQFYNNYCGLGNFNNPNDWNFDQWDTWAKTVSPNPNVKVYIGAPASSTAAGSGYVDVGTLGSIAQATRNQYSSFGGVMLWDASQAYENGRYDAAIKQALASGGSGGSTTTSTTSTTMTTTSKPATTSTSTSSAPSTTTTAPSSGSCGVVAAWQRNIAGGDQVTYSGHLWTAKWWSYGDVPGGTAGDWTDDGPCASVKVAKTNYRTAVAHASIPTTAQTGPAPVPTIVVT</sequence>